<proteinExistence type="predicted"/>
<evidence type="ECO:0000313" key="3">
    <source>
        <dbReference type="EMBL" id="KZZ95263.1"/>
    </source>
</evidence>
<evidence type="ECO:0000256" key="1">
    <source>
        <dbReference type="SAM" id="MobiDB-lite"/>
    </source>
</evidence>
<keyword evidence="4" id="KW-1185">Reference proteome</keyword>
<feature type="compositionally biased region" description="Basic and acidic residues" evidence="1">
    <location>
        <begin position="62"/>
        <end position="81"/>
    </location>
</feature>
<protein>
    <submittedName>
        <fullName evidence="3">Uncharacterized protein</fullName>
    </submittedName>
</protein>
<evidence type="ECO:0000256" key="2">
    <source>
        <dbReference type="SAM" id="SignalP"/>
    </source>
</evidence>
<dbReference type="EMBL" id="AZGY01000009">
    <property type="protein sequence ID" value="KZZ95263.1"/>
    <property type="molecule type" value="Genomic_DNA"/>
</dbReference>
<feature type="chain" id="PRO_5007835472" evidence="2">
    <location>
        <begin position="18"/>
        <end position="147"/>
    </location>
</feature>
<organism evidence="3 4">
    <name type="scientific">Moelleriella libera RCEF 2490</name>
    <dbReference type="NCBI Taxonomy" id="1081109"/>
    <lineage>
        <taxon>Eukaryota</taxon>
        <taxon>Fungi</taxon>
        <taxon>Dikarya</taxon>
        <taxon>Ascomycota</taxon>
        <taxon>Pezizomycotina</taxon>
        <taxon>Sordariomycetes</taxon>
        <taxon>Hypocreomycetidae</taxon>
        <taxon>Hypocreales</taxon>
        <taxon>Clavicipitaceae</taxon>
        <taxon>Moelleriella</taxon>
    </lineage>
</organism>
<name>A0A162ILT8_9HYPO</name>
<gene>
    <name evidence="3" type="ORF">AAL_04494</name>
</gene>
<dbReference type="AlphaFoldDB" id="A0A162ILT8"/>
<dbReference type="Proteomes" id="UP000078544">
    <property type="component" value="Unassembled WGS sequence"/>
</dbReference>
<feature type="signal peptide" evidence="2">
    <location>
        <begin position="1"/>
        <end position="17"/>
    </location>
</feature>
<keyword evidence="2" id="KW-0732">Signal</keyword>
<accession>A0A162ILT8</accession>
<sequence>MKVYFVPLLACISGAFAAPAAPDARAVEASPGLVGGLIGGLLGSKLGAAAEAAEAANKTMARRQDTDKLYKKSNETASQEKRQLDGLGLAQLLSGLKGSSGGAAAASPQTGSGTPTLLGGLGVTDLLGAIGDLQKLKGAAAAAAPAQ</sequence>
<evidence type="ECO:0000313" key="4">
    <source>
        <dbReference type="Proteomes" id="UP000078544"/>
    </source>
</evidence>
<feature type="region of interest" description="Disordered" evidence="1">
    <location>
        <begin position="59"/>
        <end position="81"/>
    </location>
</feature>
<comment type="caution">
    <text evidence="3">The sequence shown here is derived from an EMBL/GenBank/DDBJ whole genome shotgun (WGS) entry which is preliminary data.</text>
</comment>
<reference evidence="3 4" key="1">
    <citation type="journal article" date="2016" name="Genome Biol. Evol.">
        <title>Divergent and convergent evolution of fungal pathogenicity.</title>
        <authorList>
            <person name="Shang Y."/>
            <person name="Xiao G."/>
            <person name="Zheng P."/>
            <person name="Cen K."/>
            <person name="Zhan S."/>
            <person name="Wang C."/>
        </authorList>
    </citation>
    <scope>NUCLEOTIDE SEQUENCE [LARGE SCALE GENOMIC DNA]</scope>
    <source>
        <strain evidence="3 4">RCEF 2490</strain>
    </source>
</reference>